<dbReference type="InterPro" id="IPR000073">
    <property type="entry name" value="AB_hydrolase_1"/>
</dbReference>
<gene>
    <name evidence="3" type="ORF">M8T91_14960</name>
</gene>
<feature type="transmembrane region" description="Helical" evidence="1">
    <location>
        <begin position="6"/>
        <end position="25"/>
    </location>
</feature>
<name>A0ABY9E923_9GAMM</name>
<sequence>MSKHLIFIHGLGLGVWVFHHFLPWFQRLGFITHTVNLPGHQPSATAQQRQQVNLEQCVNCVQQYLTQYVNGPYVIIGLSLGGAICQQLLVQNRLPGAAKGVVLLSSVPPKNNLIFTLRFFQKLAHENADGLVDFFRNRINPIMMFSPATMRNISKQQQNDYMGKVMQGFSRLELEIFFQNILEQPCRAYIPIKIINGKEDPLFPPEVAQFTAACYQQKAEIVVDSGHLIPIAHNHQIAMQTIQRFIREVF</sequence>
<evidence type="ECO:0000256" key="1">
    <source>
        <dbReference type="SAM" id="Phobius"/>
    </source>
</evidence>
<accession>A0ABY9E923</accession>
<dbReference type="RefSeq" id="WP_301414970.1">
    <property type="nucleotide sequence ID" value="NZ_CP098023.1"/>
</dbReference>
<dbReference type="EMBL" id="CP098023">
    <property type="protein sequence ID" value="WKD49182.1"/>
    <property type="molecule type" value="Genomic_DNA"/>
</dbReference>
<keyword evidence="3" id="KW-0378">Hydrolase</keyword>
<evidence type="ECO:0000313" key="4">
    <source>
        <dbReference type="Proteomes" id="UP001321520"/>
    </source>
</evidence>
<feature type="domain" description="AB hydrolase-1" evidence="2">
    <location>
        <begin position="3"/>
        <end position="231"/>
    </location>
</feature>
<dbReference type="PANTHER" id="PTHR42886:SF29">
    <property type="entry name" value="PUMMELIG, ISOFORM A"/>
    <property type="match status" value="1"/>
</dbReference>
<dbReference type="Gene3D" id="3.40.50.1820">
    <property type="entry name" value="alpha/beta hydrolase"/>
    <property type="match status" value="1"/>
</dbReference>
<evidence type="ECO:0000259" key="2">
    <source>
        <dbReference type="Pfam" id="PF00561"/>
    </source>
</evidence>
<dbReference type="GO" id="GO:0016787">
    <property type="term" value="F:hydrolase activity"/>
    <property type="evidence" value="ECO:0007669"/>
    <property type="project" value="UniProtKB-KW"/>
</dbReference>
<proteinExistence type="predicted"/>
<dbReference type="PANTHER" id="PTHR42886">
    <property type="entry name" value="RE40534P-RELATED"/>
    <property type="match status" value="1"/>
</dbReference>
<protein>
    <submittedName>
        <fullName evidence="3">Alpha/beta hydrolase</fullName>
    </submittedName>
</protein>
<dbReference type="InterPro" id="IPR029058">
    <property type="entry name" value="AB_hydrolase_fold"/>
</dbReference>
<dbReference type="Pfam" id="PF00561">
    <property type="entry name" value="Abhydrolase_1"/>
    <property type="match status" value="1"/>
</dbReference>
<evidence type="ECO:0000313" key="3">
    <source>
        <dbReference type="EMBL" id="WKD49182.1"/>
    </source>
</evidence>
<keyword evidence="4" id="KW-1185">Reference proteome</keyword>
<keyword evidence="1" id="KW-1133">Transmembrane helix</keyword>
<reference evidence="3 4" key="1">
    <citation type="submission" date="2022-05" db="EMBL/GenBank/DDBJ databases">
        <title>Microbulbifer sp. nov., isolated from sponge.</title>
        <authorList>
            <person name="Gao L."/>
        </authorList>
    </citation>
    <scope>NUCLEOTIDE SEQUENCE [LARGE SCALE GENOMIC DNA]</scope>
    <source>
        <strain evidence="3 4">MI-G</strain>
    </source>
</reference>
<keyword evidence="1" id="KW-0472">Membrane</keyword>
<dbReference type="SUPFAM" id="SSF53474">
    <property type="entry name" value="alpha/beta-Hydrolases"/>
    <property type="match status" value="1"/>
</dbReference>
<keyword evidence="1" id="KW-0812">Transmembrane</keyword>
<organism evidence="3 4">
    <name type="scientific">Microbulbifer spongiae</name>
    <dbReference type="NCBI Taxonomy" id="2944933"/>
    <lineage>
        <taxon>Bacteria</taxon>
        <taxon>Pseudomonadati</taxon>
        <taxon>Pseudomonadota</taxon>
        <taxon>Gammaproteobacteria</taxon>
        <taxon>Cellvibrionales</taxon>
        <taxon>Microbulbiferaceae</taxon>
        <taxon>Microbulbifer</taxon>
    </lineage>
</organism>
<dbReference type="Proteomes" id="UP001321520">
    <property type="component" value="Chromosome"/>
</dbReference>